<accession>A0AAJ4XCF8</accession>
<dbReference type="EMBL" id="LT906468">
    <property type="protein sequence ID" value="SNV51972.1"/>
    <property type="molecule type" value="Genomic_DNA"/>
</dbReference>
<keyword evidence="1" id="KW-0472">Membrane</keyword>
<dbReference type="Proteomes" id="UP000215355">
    <property type="component" value="Chromosome 1"/>
</dbReference>
<dbReference type="AlphaFoldDB" id="A0AAJ4XCF8"/>
<evidence type="ECO:0000313" key="3">
    <source>
        <dbReference type="Proteomes" id="UP000215355"/>
    </source>
</evidence>
<reference evidence="2 3" key="1">
    <citation type="submission" date="2017-06" db="EMBL/GenBank/DDBJ databases">
        <authorList>
            <consortium name="Pathogen Informatics"/>
        </authorList>
    </citation>
    <scope>NUCLEOTIDE SEQUENCE [LARGE SCALE GENOMIC DNA]</scope>
    <source>
        <strain evidence="2 3">NCTC12149</strain>
    </source>
</reference>
<keyword evidence="1" id="KW-0812">Transmembrane</keyword>
<feature type="transmembrane region" description="Helical" evidence="1">
    <location>
        <begin position="72"/>
        <end position="91"/>
    </location>
</feature>
<proteinExistence type="predicted"/>
<dbReference type="KEGG" id="smiz:4412673_02586"/>
<evidence type="ECO:0000256" key="1">
    <source>
        <dbReference type="SAM" id="Phobius"/>
    </source>
</evidence>
<keyword evidence="1" id="KW-1133">Transmembrane helix</keyword>
<gene>
    <name evidence="2" type="ORF">SAMEA4412673_02586</name>
</gene>
<evidence type="ECO:0008006" key="4">
    <source>
        <dbReference type="Google" id="ProtNLM"/>
    </source>
</evidence>
<dbReference type="RefSeq" id="WP_197700938.1">
    <property type="nucleotide sequence ID" value="NZ_FNGK01000001.1"/>
</dbReference>
<feature type="transmembrane region" description="Helical" evidence="1">
    <location>
        <begin position="40"/>
        <end position="60"/>
    </location>
</feature>
<sequence length="319" mass="37026">MQIPIKNPSQYLGILIAALYGLIIRFFVEQDSIIFSNNVYNISFIFITPVIIGVIPILFLKNQVYENGLKSFFYPIISVFLFIVIAVVTKLEDLFCILIIGLPFFLIAGTVGFIAGSLLKKREQKKKLLSLVFLPLIFLPIEKSFPDRTQDYKVSYSLIINKSPEYIFPNLVEVPHLTDKEYKEGFFQFIGIPRPIESKLFQKNGTQYRIGQFTDGLALYETIEKQVENQYVNYKINLNKSQLRDRPTDNHVLKGNNFEFENIYYSLSPISSNQTKVTLSCDYRITSKMNFYANFWAKMVIKDFETRLLDAIKVKLEMQ</sequence>
<feature type="transmembrane region" description="Helical" evidence="1">
    <location>
        <begin position="97"/>
        <end position="119"/>
    </location>
</feature>
<organism evidence="2 3">
    <name type="scientific">Sphingobacterium mizutaii</name>
    <dbReference type="NCBI Taxonomy" id="1010"/>
    <lineage>
        <taxon>Bacteria</taxon>
        <taxon>Pseudomonadati</taxon>
        <taxon>Bacteroidota</taxon>
        <taxon>Sphingobacteriia</taxon>
        <taxon>Sphingobacteriales</taxon>
        <taxon>Sphingobacteriaceae</taxon>
        <taxon>Sphingobacterium</taxon>
    </lineage>
</organism>
<evidence type="ECO:0000313" key="2">
    <source>
        <dbReference type="EMBL" id="SNV51972.1"/>
    </source>
</evidence>
<name>A0AAJ4XCF8_9SPHI</name>
<feature type="transmembrane region" description="Helical" evidence="1">
    <location>
        <begin position="12"/>
        <end position="28"/>
    </location>
</feature>
<protein>
    <recommendedName>
        <fullName evidence="4">Polyketide cyclase / dehydrase and lipid transport</fullName>
    </recommendedName>
</protein>